<organism evidence="2 3">
    <name type="scientific">Terrimonas rubra</name>
    <dbReference type="NCBI Taxonomy" id="1035890"/>
    <lineage>
        <taxon>Bacteria</taxon>
        <taxon>Pseudomonadati</taxon>
        <taxon>Bacteroidota</taxon>
        <taxon>Chitinophagia</taxon>
        <taxon>Chitinophagales</taxon>
        <taxon>Chitinophagaceae</taxon>
        <taxon>Terrimonas</taxon>
    </lineage>
</organism>
<gene>
    <name evidence="2" type="ORF">ACFS6H_16765</name>
</gene>
<dbReference type="EMBL" id="JBHUOZ010000003">
    <property type="protein sequence ID" value="MFD2921381.1"/>
    <property type="molecule type" value="Genomic_DNA"/>
</dbReference>
<accession>A0ABW6ABE5</accession>
<dbReference type="Pfam" id="PF18962">
    <property type="entry name" value="Por_Secre_tail"/>
    <property type="match status" value="1"/>
</dbReference>
<feature type="domain" description="Secretion system C-terminal sorting" evidence="1">
    <location>
        <begin position="360"/>
        <end position="427"/>
    </location>
</feature>
<comment type="caution">
    <text evidence="2">The sequence shown here is derived from an EMBL/GenBank/DDBJ whole genome shotgun (WGS) entry which is preliminary data.</text>
</comment>
<dbReference type="InterPro" id="IPR026444">
    <property type="entry name" value="Secre_tail"/>
</dbReference>
<proteinExistence type="predicted"/>
<evidence type="ECO:0000313" key="3">
    <source>
        <dbReference type="Proteomes" id="UP001597511"/>
    </source>
</evidence>
<evidence type="ECO:0000259" key="1">
    <source>
        <dbReference type="Pfam" id="PF18962"/>
    </source>
</evidence>
<name>A0ABW6ABE5_9BACT</name>
<protein>
    <submittedName>
        <fullName evidence="2">T9SS type A sorting domain-containing protein</fullName>
    </submittedName>
</protein>
<dbReference type="Proteomes" id="UP001597511">
    <property type="component" value="Unassembled WGS sequence"/>
</dbReference>
<keyword evidence="3" id="KW-1185">Reference proteome</keyword>
<sequence>MHKRLLQKRVIIFILTIIIGSGMYAQNITNPDFELFTTCPAQHSRFINNVTGWLSSLGALAGTPDYYNTCGYKMPEKLVAQSGDGFAGGYVELNNTFTDYKEYITCHLSSPLVAGVTYTFTFYTAHLFGTIPSSFPPPTDITYHDLPDAEQGFLGAVFSTAAPVASNTVGNTSPRYNSLKNDFGSGRALIPKTNTAVYGAASRNTWVQVTLQYTAVGGEEYMTMGQFRPGPTSFAPTQGAYYVFDNFSNSLQVLPVTLENFTATKLDNAVLLDWITVSEQNNKGFEVEHSRDGEKWTTIGAVNSKAVNGNSSTKLAYNYTHYTPADGNNLYRLKQTDQDGKFVYSNISKLAFNDKILTVSPNPVTSTLSVSGLKQGMSLQLLNAFGQEVKMIPVNANSTVQVDMSGLQAGTYLIKATGKNGESMSYKILKK</sequence>
<dbReference type="RefSeq" id="WP_386101571.1">
    <property type="nucleotide sequence ID" value="NZ_JBHUOZ010000003.1"/>
</dbReference>
<evidence type="ECO:0000313" key="2">
    <source>
        <dbReference type="EMBL" id="MFD2921381.1"/>
    </source>
</evidence>
<reference evidence="3" key="1">
    <citation type="journal article" date="2019" name="Int. J. Syst. Evol. Microbiol.">
        <title>The Global Catalogue of Microorganisms (GCM) 10K type strain sequencing project: providing services to taxonomists for standard genome sequencing and annotation.</title>
        <authorList>
            <consortium name="The Broad Institute Genomics Platform"/>
            <consortium name="The Broad Institute Genome Sequencing Center for Infectious Disease"/>
            <person name="Wu L."/>
            <person name="Ma J."/>
        </authorList>
    </citation>
    <scope>NUCLEOTIDE SEQUENCE [LARGE SCALE GENOMIC DNA]</scope>
    <source>
        <strain evidence="3">KCTC 23299</strain>
    </source>
</reference>
<dbReference type="NCBIfam" id="TIGR04183">
    <property type="entry name" value="Por_Secre_tail"/>
    <property type="match status" value="1"/>
</dbReference>